<accession>A0A3Q3JVM2</accession>
<feature type="region of interest" description="Disordered" evidence="1">
    <location>
        <begin position="23"/>
        <end position="43"/>
    </location>
</feature>
<dbReference type="InterPro" id="IPR032549">
    <property type="entry name" value="DUF4939"/>
</dbReference>
<protein>
    <recommendedName>
        <fullName evidence="2">DUF4939 domain-containing protein</fullName>
    </recommendedName>
</protein>
<reference evidence="3" key="2">
    <citation type="submission" date="2025-09" db="UniProtKB">
        <authorList>
            <consortium name="Ensembl"/>
        </authorList>
    </citation>
    <scope>IDENTIFICATION</scope>
</reference>
<dbReference type="Proteomes" id="UP000261600">
    <property type="component" value="Unplaced"/>
</dbReference>
<proteinExistence type="predicted"/>
<evidence type="ECO:0000313" key="4">
    <source>
        <dbReference type="Proteomes" id="UP000261600"/>
    </source>
</evidence>
<dbReference type="AlphaFoldDB" id="A0A3Q3JVM2"/>
<name>A0A3Q3JVM2_MONAL</name>
<feature type="domain" description="DUF4939" evidence="2">
    <location>
        <begin position="30"/>
        <end position="93"/>
    </location>
</feature>
<keyword evidence="4" id="KW-1185">Reference proteome</keyword>
<organism evidence="3 4">
    <name type="scientific">Monopterus albus</name>
    <name type="common">Swamp eel</name>
    <dbReference type="NCBI Taxonomy" id="43700"/>
    <lineage>
        <taxon>Eukaryota</taxon>
        <taxon>Metazoa</taxon>
        <taxon>Chordata</taxon>
        <taxon>Craniata</taxon>
        <taxon>Vertebrata</taxon>
        <taxon>Euteleostomi</taxon>
        <taxon>Actinopterygii</taxon>
        <taxon>Neopterygii</taxon>
        <taxon>Teleostei</taxon>
        <taxon>Neoteleostei</taxon>
        <taxon>Acanthomorphata</taxon>
        <taxon>Anabantaria</taxon>
        <taxon>Synbranchiformes</taxon>
        <taxon>Synbranchidae</taxon>
        <taxon>Monopterus</taxon>
    </lineage>
</organism>
<reference evidence="3" key="1">
    <citation type="submission" date="2025-08" db="UniProtKB">
        <authorList>
            <consortium name="Ensembl"/>
        </authorList>
    </citation>
    <scope>IDENTIFICATION</scope>
</reference>
<dbReference type="Pfam" id="PF16297">
    <property type="entry name" value="DUF4939"/>
    <property type="match status" value="1"/>
</dbReference>
<evidence type="ECO:0000313" key="3">
    <source>
        <dbReference type="Ensembl" id="ENSMALP00000024893.1"/>
    </source>
</evidence>
<dbReference type="Ensembl" id="ENSMALT00000025363.1">
    <property type="protein sequence ID" value="ENSMALP00000024893.1"/>
    <property type="gene ID" value="ENSMALG00000017322.1"/>
</dbReference>
<evidence type="ECO:0000259" key="2">
    <source>
        <dbReference type="Pfam" id="PF16297"/>
    </source>
</evidence>
<sequence length="126" mass="14424">MDPGPAKNYKMRKMQRMRLTFNPHSAPCAASPRRDPPYPEPDVFDGSVDKCQGFLLQCRRVFDQQPRTFRTDKEKISYVTNRLHGKALTWAEPPSLRSLVDLAIRIDKQLCSSHKERAGWPPGPTS</sequence>
<evidence type="ECO:0000256" key="1">
    <source>
        <dbReference type="SAM" id="MobiDB-lite"/>
    </source>
</evidence>